<dbReference type="AlphaFoldDB" id="A0A232LVI2"/>
<evidence type="ECO:0000313" key="2">
    <source>
        <dbReference type="Proteomes" id="UP000243515"/>
    </source>
</evidence>
<proteinExistence type="predicted"/>
<sequence>MDDKAWKLAGVFRDIENHFLRSAREIRPDRESEEQRSDDFVGLHNVAKHCIYLKEAFAAIDHTQEELSLQHQEYFRPPPPSQLSHHYRATRNMLKHKRGLFKSTSLRVESLNRRIGNIINLAFNLVTAKDSSVMLKDSLRMETVATVTMLFLPIATVA</sequence>
<dbReference type="EMBL" id="NPHW01004309">
    <property type="protein sequence ID" value="OXV08122.1"/>
    <property type="molecule type" value="Genomic_DNA"/>
</dbReference>
<evidence type="ECO:0000313" key="1">
    <source>
        <dbReference type="EMBL" id="OXV08122.1"/>
    </source>
</evidence>
<keyword evidence="2" id="KW-1185">Reference proteome</keyword>
<reference evidence="1 2" key="1">
    <citation type="journal article" date="2015" name="Environ. Microbiol.">
        <title>Metagenome sequence of Elaphomyces granulatus from sporocarp tissue reveals Ascomycota ectomycorrhizal fingerprints of genome expansion and a Proteobacteria-rich microbiome.</title>
        <authorList>
            <person name="Quandt C.A."/>
            <person name="Kohler A."/>
            <person name="Hesse C.N."/>
            <person name="Sharpton T.J."/>
            <person name="Martin F."/>
            <person name="Spatafora J.W."/>
        </authorList>
    </citation>
    <scope>NUCLEOTIDE SEQUENCE [LARGE SCALE GENOMIC DNA]</scope>
    <source>
        <strain evidence="1 2">OSC145934</strain>
    </source>
</reference>
<accession>A0A232LVI2</accession>
<comment type="caution">
    <text evidence="1">The sequence shown here is derived from an EMBL/GenBank/DDBJ whole genome shotgun (WGS) entry which is preliminary data.</text>
</comment>
<protein>
    <submittedName>
        <fullName evidence="1">Uncharacterized protein</fullName>
    </submittedName>
</protein>
<gene>
    <name evidence="1" type="ORF">Egran_04113</name>
</gene>
<feature type="non-terminal residue" evidence="1">
    <location>
        <position position="158"/>
    </location>
</feature>
<dbReference type="Proteomes" id="UP000243515">
    <property type="component" value="Unassembled WGS sequence"/>
</dbReference>
<organism evidence="1 2">
    <name type="scientific">Elaphomyces granulatus</name>
    <dbReference type="NCBI Taxonomy" id="519963"/>
    <lineage>
        <taxon>Eukaryota</taxon>
        <taxon>Fungi</taxon>
        <taxon>Dikarya</taxon>
        <taxon>Ascomycota</taxon>
        <taxon>Pezizomycotina</taxon>
        <taxon>Eurotiomycetes</taxon>
        <taxon>Eurotiomycetidae</taxon>
        <taxon>Eurotiales</taxon>
        <taxon>Elaphomycetaceae</taxon>
        <taxon>Elaphomyces</taxon>
    </lineage>
</organism>
<name>A0A232LVI2_9EURO</name>
<dbReference type="OrthoDB" id="1046782at2759"/>